<keyword evidence="3" id="KW-1185">Reference proteome</keyword>
<dbReference type="AlphaFoldDB" id="A0AAV9G9Z2"/>
<reference evidence="2" key="2">
    <citation type="submission" date="2023-05" db="EMBL/GenBank/DDBJ databases">
        <authorList>
            <consortium name="Lawrence Berkeley National Laboratory"/>
            <person name="Steindorff A."/>
            <person name="Hensen N."/>
            <person name="Bonometti L."/>
            <person name="Westerberg I."/>
            <person name="Brannstrom I.O."/>
            <person name="Guillou S."/>
            <person name="Cros-Aarteil S."/>
            <person name="Calhoun S."/>
            <person name="Haridas S."/>
            <person name="Kuo A."/>
            <person name="Mondo S."/>
            <person name="Pangilinan J."/>
            <person name="Riley R."/>
            <person name="Labutti K."/>
            <person name="Andreopoulos B."/>
            <person name="Lipzen A."/>
            <person name="Chen C."/>
            <person name="Yanf M."/>
            <person name="Daum C."/>
            <person name="Ng V."/>
            <person name="Clum A."/>
            <person name="Ohm R."/>
            <person name="Martin F."/>
            <person name="Silar P."/>
            <person name="Natvig D."/>
            <person name="Lalanne C."/>
            <person name="Gautier V."/>
            <person name="Ament-Velasquez S.L."/>
            <person name="Kruys A."/>
            <person name="Hutchinson M.I."/>
            <person name="Powell A.J."/>
            <person name="Barry K."/>
            <person name="Miller A.N."/>
            <person name="Grigoriev I.V."/>
            <person name="Debuchy R."/>
            <person name="Gladieux P."/>
            <person name="Thoren M.H."/>
            <person name="Johannesson H."/>
        </authorList>
    </citation>
    <scope>NUCLEOTIDE SEQUENCE</scope>
    <source>
        <strain evidence="2">PSN243</strain>
    </source>
</reference>
<evidence type="ECO:0000313" key="2">
    <source>
        <dbReference type="EMBL" id="KAK4444217.1"/>
    </source>
</evidence>
<protein>
    <submittedName>
        <fullName evidence="2">Uncharacterized protein</fullName>
    </submittedName>
</protein>
<reference evidence="2" key="1">
    <citation type="journal article" date="2023" name="Mol. Phylogenet. Evol.">
        <title>Genome-scale phylogeny and comparative genomics of the fungal order Sordariales.</title>
        <authorList>
            <person name="Hensen N."/>
            <person name="Bonometti L."/>
            <person name="Westerberg I."/>
            <person name="Brannstrom I.O."/>
            <person name="Guillou S."/>
            <person name="Cros-Aarteil S."/>
            <person name="Calhoun S."/>
            <person name="Haridas S."/>
            <person name="Kuo A."/>
            <person name="Mondo S."/>
            <person name="Pangilinan J."/>
            <person name="Riley R."/>
            <person name="LaButti K."/>
            <person name="Andreopoulos B."/>
            <person name="Lipzen A."/>
            <person name="Chen C."/>
            <person name="Yan M."/>
            <person name="Daum C."/>
            <person name="Ng V."/>
            <person name="Clum A."/>
            <person name="Steindorff A."/>
            <person name="Ohm R.A."/>
            <person name="Martin F."/>
            <person name="Silar P."/>
            <person name="Natvig D.O."/>
            <person name="Lalanne C."/>
            <person name="Gautier V."/>
            <person name="Ament-Velasquez S.L."/>
            <person name="Kruys A."/>
            <person name="Hutchinson M.I."/>
            <person name="Powell A.J."/>
            <person name="Barry K."/>
            <person name="Miller A.N."/>
            <person name="Grigoriev I.V."/>
            <person name="Debuchy R."/>
            <person name="Gladieux P."/>
            <person name="Hiltunen Thoren M."/>
            <person name="Johannesson H."/>
        </authorList>
    </citation>
    <scope>NUCLEOTIDE SEQUENCE</scope>
    <source>
        <strain evidence="2">PSN243</strain>
    </source>
</reference>
<evidence type="ECO:0000313" key="3">
    <source>
        <dbReference type="Proteomes" id="UP001321760"/>
    </source>
</evidence>
<name>A0AAV9G9Z2_9PEZI</name>
<gene>
    <name evidence="2" type="ORF">QBC34DRAFT_309470</name>
</gene>
<dbReference type="Proteomes" id="UP001321760">
    <property type="component" value="Unassembled WGS sequence"/>
</dbReference>
<feature type="compositionally biased region" description="Polar residues" evidence="1">
    <location>
        <begin position="1"/>
        <end position="14"/>
    </location>
</feature>
<organism evidence="2 3">
    <name type="scientific">Podospora aff. communis PSN243</name>
    <dbReference type="NCBI Taxonomy" id="3040156"/>
    <lineage>
        <taxon>Eukaryota</taxon>
        <taxon>Fungi</taxon>
        <taxon>Dikarya</taxon>
        <taxon>Ascomycota</taxon>
        <taxon>Pezizomycotina</taxon>
        <taxon>Sordariomycetes</taxon>
        <taxon>Sordariomycetidae</taxon>
        <taxon>Sordariales</taxon>
        <taxon>Podosporaceae</taxon>
        <taxon>Podospora</taxon>
    </lineage>
</organism>
<dbReference type="EMBL" id="MU865980">
    <property type="protein sequence ID" value="KAK4444217.1"/>
    <property type="molecule type" value="Genomic_DNA"/>
</dbReference>
<accession>A0AAV9G9Z2</accession>
<feature type="region of interest" description="Disordered" evidence="1">
    <location>
        <begin position="1"/>
        <end position="28"/>
    </location>
</feature>
<comment type="caution">
    <text evidence="2">The sequence shown here is derived from an EMBL/GenBank/DDBJ whole genome shotgun (WGS) entry which is preliminary data.</text>
</comment>
<proteinExistence type="predicted"/>
<sequence length="355" mass="39247">MTSNSQENKSTSSCHAPLPRQYGEQGQNTKPLVDATFHTTILAPDGFTVVEPGSMYRPDETHPGRREPSFPNLHNLHTSAIQRTLTPPSFFPPNLPSLPRRATIWDKTASAVRAALTTLPPNTHIAIAANSGPYNPQKLEPLPPSSLVPGAAYGLLLVAEFRDAETEPVHTDWIQIACPINPSEGRLLAGLRLLPAVLGDRKDLTFTVTNLTYPTIARHHMNLIKDSEIPYGSVLNSWKPTNLGCFFHRGGLWAGEYEVVRGSFAWDGDLYGWDEAVVYTRRPVAAVSDRKPERRFETWVEGMVLRGVTWLRVDEGGRLRGGFVEETRRGDVVRWDGEGVPEGWIPGLDGEEGEG</sequence>
<evidence type="ECO:0000256" key="1">
    <source>
        <dbReference type="SAM" id="MobiDB-lite"/>
    </source>
</evidence>